<dbReference type="EMBL" id="MW405414">
    <property type="protein sequence ID" value="QSQ72197.1"/>
    <property type="molecule type" value="Genomic_DNA"/>
</dbReference>
<evidence type="ECO:0000256" key="1">
    <source>
        <dbReference type="ARBA" id="ARBA00004304"/>
    </source>
</evidence>
<evidence type="ECO:0000256" key="5">
    <source>
        <dbReference type="ARBA" id="ARBA00022692"/>
    </source>
</evidence>
<dbReference type="GO" id="GO:0031966">
    <property type="term" value="C:mitochondrial membrane"/>
    <property type="evidence" value="ECO:0007669"/>
    <property type="project" value="UniProtKB-SubCell"/>
</dbReference>
<keyword evidence="3 12" id="KW-0813">Transport</keyword>
<organism evidence="14">
    <name type="scientific">Phrynoglossus myanhessei</name>
    <dbReference type="NCBI Taxonomy" id="2798809"/>
    <lineage>
        <taxon>Eukaryota</taxon>
        <taxon>Metazoa</taxon>
        <taxon>Chordata</taxon>
        <taxon>Craniata</taxon>
        <taxon>Vertebrata</taxon>
        <taxon>Euteleostomi</taxon>
        <taxon>Amphibia</taxon>
        <taxon>Batrachia</taxon>
        <taxon>Anura</taxon>
        <taxon>Neobatrachia</taxon>
        <taxon>Ranoidea</taxon>
        <taxon>Dicroglossidae</taxon>
        <taxon>Occidozyginae</taxon>
        <taxon>Phrynoglossus</taxon>
    </lineage>
</organism>
<evidence type="ECO:0000256" key="10">
    <source>
        <dbReference type="ARBA" id="ARBA00023136"/>
    </source>
</evidence>
<reference evidence="14" key="1">
    <citation type="journal article" date="2021" name="Vertebr Zool">
        <title>A taxonomic revision of the genus Phrynoglossus in Indochina with the description of a new species and comments on the classification within Occidozyginae (Amphibia, Anura, Dicroglossidae).</title>
        <authorList>
            <person name="Koehler G."/>
            <person name="Vargas J."/>
            <person name="Than N.L."/>
            <person name="Schell T."/>
            <person name="Janke A."/>
            <person name="Pauls S.U."/>
            <person name="Thammachoti P."/>
        </authorList>
    </citation>
    <scope>NUCLEOTIDE SEQUENCE</scope>
    <source>
        <tissue evidence="14">Tongue</tissue>
    </source>
</reference>
<keyword evidence="6 12" id="KW-0375">Hydrogen ion transport</keyword>
<feature type="transmembrane region" description="Helical" evidence="13">
    <location>
        <begin position="6"/>
        <end position="24"/>
    </location>
</feature>
<evidence type="ECO:0000256" key="2">
    <source>
        <dbReference type="ARBA" id="ARBA00008892"/>
    </source>
</evidence>
<dbReference type="Pfam" id="PF00895">
    <property type="entry name" value="ATP-synt_8"/>
    <property type="match status" value="1"/>
</dbReference>
<accession>A0A8A0WT94</accession>
<dbReference type="GO" id="GO:0045259">
    <property type="term" value="C:proton-transporting ATP synthase complex"/>
    <property type="evidence" value="ECO:0007669"/>
    <property type="project" value="UniProtKB-KW"/>
</dbReference>
<keyword evidence="5 12" id="KW-0812">Transmembrane</keyword>
<dbReference type="InterPro" id="IPR050635">
    <property type="entry name" value="ATPase_protein_8"/>
</dbReference>
<evidence type="ECO:0000256" key="4">
    <source>
        <dbReference type="ARBA" id="ARBA00022547"/>
    </source>
</evidence>
<evidence type="ECO:0000256" key="3">
    <source>
        <dbReference type="ARBA" id="ARBA00022448"/>
    </source>
</evidence>
<evidence type="ECO:0000256" key="7">
    <source>
        <dbReference type="ARBA" id="ARBA00022989"/>
    </source>
</evidence>
<dbReference type="AlphaFoldDB" id="A0A8A0WT94"/>
<dbReference type="GO" id="GO:0015078">
    <property type="term" value="F:proton transmembrane transporter activity"/>
    <property type="evidence" value="ECO:0007669"/>
    <property type="project" value="InterPro"/>
</dbReference>
<evidence type="ECO:0000256" key="11">
    <source>
        <dbReference type="ARBA" id="ARBA00023310"/>
    </source>
</evidence>
<dbReference type="PANTHER" id="PTHR39937:SF1">
    <property type="entry name" value="ATP SYNTHASE PROTEIN 8"/>
    <property type="match status" value="1"/>
</dbReference>
<keyword evidence="11" id="KW-0066">ATP synthesis</keyword>
<evidence type="ECO:0000256" key="9">
    <source>
        <dbReference type="ARBA" id="ARBA00023128"/>
    </source>
</evidence>
<evidence type="ECO:0000256" key="8">
    <source>
        <dbReference type="ARBA" id="ARBA00023065"/>
    </source>
</evidence>
<dbReference type="GO" id="GO:0015986">
    <property type="term" value="P:proton motive force-driven ATP synthesis"/>
    <property type="evidence" value="ECO:0007669"/>
    <property type="project" value="InterPro"/>
</dbReference>
<evidence type="ECO:0000256" key="12">
    <source>
        <dbReference type="RuleBase" id="RU003661"/>
    </source>
</evidence>
<keyword evidence="8 12" id="KW-0406">Ion transport</keyword>
<dbReference type="RefSeq" id="YP_010176524.1">
    <property type="nucleotide sequence ID" value="NC_057992.1"/>
</dbReference>
<dbReference type="PANTHER" id="PTHR39937">
    <property type="entry name" value="ATP SYNTHASE PROTEIN 8"/>
    <property type="match status" value="1"/>
</dbReference>
<keyword evidence="9 12" id="KW-0496">Mitochondrion</keyword>
<dbReference type="InterPro" id="IPR001421">
    <property type="entry name" value="ATP8_metazoa"/>
</dbReference>
<dbReference type="CTD" id="4509"/>
<proteinExistence type="inferred from homology"/>
<dbReference type="GeneID" id="67788834"/>
<geneLocation type="mitochondrion" evidence="14"/>
<keyword evidence="10 13" id="KW-0472">Membrane</keyword>
<sequence length="53" mass="6413">MPQLTPDPWLFIFLFSWLIFIFMIPKKILNHKFLSTPTTKIMATSSVNWTWPW</sequence>
<comment type="similarity">
    <text evidence="2 12">Belongs to the ATPase protein 8 family.</text>
</comment>
<comment type="subcellular location">
    <subcellularLocation>
        <location evidence="1 12">Mitochondrion membrane</location>
        <topology evidence="1 12">Single-pass membrane protein</topology>
    </subcellularLocation>
</comment>
<protein>
    <recommendedName>
        <fullName evidence="12">ATP synthase complex subunit 8</fullName>
    </recommendedName>
</protein>
<evidence type="ECO:0000313" key="14">
    <source>
        <dbReference type="EMBL" id="QSQ72197.1"/>
    </source>
</evidence>
<keyword evidence="7 13" id="KW-1133">Transmembrane helix</keyword>
<evidence type="ECO:0000256" key="13">
    <source>
        <dbReference type="SAM" id="Phobius"/>
    </source>
</evidence>
<evidence type="ECO:0000256" key="6">
    <source>
        <dbReference type="ARBA" id="ARBA00022781"/>
    </source>
</evidence>
<keyword evidence="4 12" id="KW-0138">CF(0)</keyword>
<gene>
    <name evidence="14" type="primary">ATP8</name>
</gene>
<name>A0A8A0WT94_9NEOB</name>